<sequence length="76" mass="8137">MASALIPILIGPGVFVKGVLTVRFDLGVLGVPGIGSLKCSLNHLNNEFTESNTCPLNLKPVDVMLIYSCLHLCRGR</sequence>
<name>A0A224Y090_9HEMI</name>
<evidence type="ECO:0000313" key="1">
    <source>
        <dbReference type="EMBL" id="JAW15798.1"/>
    </source>
</evidence>
<dbReference type="AlphaFoldDB" id="A0A224Y090"/>
<accession>A0A224Y090</accession>
<proteinExistence type="predicted"/>
<organism evidence="1">
    <name type="scientific">Panstrongylus lignarius</name>
    <dbReference type="NCBI Taxonomy" id="156445"/>
    <lineage>
        <taxon>Eukaryota</taxon>
        <taxon>Metazoa</taxon>
        <taxon>Ecdysozoa</taxon>
        <taxon>Arthropoda</taxon>
        <taxon>Hexapoda</taxon>
        <taxon>Insecta</taxon>
        <taxon>Pterygota</taxon>
        <taxon>Neoptera</taxon>
        <taxon>Paraneoptera</taxon>
        <taxon>Hemiptera</taxon>
        <taxon>Heteroptera</taxon>
        <taxon>Panheteroptera</taxon>
        <taxon>Cimicomorpha</taxon>
        <taxon>Reduviidae</taxon>
        <taxon>Triatominae</taxon>
        <taxon>Panstrongylus</taxon>
    </lineage>
</organism>
<reference evidence="1" key="1">
    <citation type="journal article" date="2018" name="PLoS Negl. Trop. Dis.">
        <title>An insight into the salivary gland and fat body transcriptome of Panstrongylus lignarius (Hemiptera: Heteroptera), the main vector of Chagas disease in Peru.</title>
        <authorList>
            <person name="Nevoa J.C."/>
            <person name="Mendes M.T."/>
            <person name="da Silva M.V."/>
            <person name="Soares S.C."/>
            <person name="Oliveira C.J.F."/>
            <person name="Ribeiro J.M.C."/>
        </authorList>
    </citation>
    <scope>NUCLEOTIDE SEQUENCE</scope>
</reference>
<dbReference type="EMBL" id="GFTR01000628">
    <property type="protein sequence ID" value="JAW15798.1"/>
    <property type="molecule type" value="Transcribed_RNA"/>
</dbReference>
<protein>
    <submittedName>
        <fullName evidence="1">Putative secreted protein</fullName>
    </submittedName>
</protein>